<dbReference type="EMBL" id="BMAO01017247">
    <property type="protein sequence ID" value="GFR14331.1"/>
    <property type="molecule type" value="Genomic_DNA"/>
</dbReference>
<keyword evidence="2" id="KW-0812">Transmembrane</keyword>
<accession>A0A8X6JP54</accession>
<dbReference type="Pfam" id="PF16177">
    <property type="entry name" value="ACAS_N"/>
    <property type="match status" value="1"/>
</dbReference>
<dbReference type="Pfam" id="PF00501">
    <property type="entry name" value="AMP-binding"/>
    <property type="match status" value="1"/>
</dbReference>
<dbReference type="AlphaFoldDB" id="A0A8X6JP54"/>
<name>A0A8X6JP54_TRICU</name>
<evidence type="ECO:0000313" key="5">
    <source>
        <dbReference type="EMBL" id="GFR14331.1"/>
    </source>
</evidence>
<feature type="transmembrane region" description="Helical" evidence="2">
    <location>
        <begin position="158"/>
        <end position="179"/>
    </location>
</feature>
<keyword evidence="2" id="KW-1133">Transmembrane helix</keyword>
<dbReference type="InterPro" id="IPR042099">
    <property type="entry name" value="ANL_N_sf"/>
</dbReference>
<dbReference type="GO" id="GO:0030729">
    <property type="term" value="F:acetoacetate-CoA ligase activity"/>
    <property type="evidence" value="ECO:0007669"/>
    <property type="project" value="TreeGrafter"/>
</dbReference>
<evidence type="ECO:0000259" key="4">
    <source>
        <dbReference type="Pfam" id="PF16177"/>
    </source>
</evidence>
<evidence type="ECO:0000259" key="3">
    <source>
        <dbReference type="Pfam" id="PF00501"/>
    </source>
</evidence>
<feature type="domain" description="Acetyl-coenzyme A synthetase N-terminal" evidence="4">
    <location>
        <begin position="41"/>
        <end position="98"/>
    </location>
</feature>
<evidence type="ECO:0000313" key="6">
    <source>
        <dbReference type="Proteomes" id="UP000887116"/>
    </source>
</evidence>
<comment type="similarity">
    <text evidence="1">Belongs to the ATP-dependent AMP-binding enzyme family.</text>
</comment>
<keyword evidence="2" id="KW-0472">Membrane</keyword>
<feature type="domain" description="AMP-dependent synthetase/ligase" evidence="3">
    <location>
        <begin position="101"/>
        <end position="214"/>
    </location>
</feature>
<organism evidence="5 6">
    <name type="scientific">Trichonephila clavata</name>
    <name type="common">Joro spider</name>
    <name type="synonym">Nephila clavata</name>
    <dbReference type="NCBI Taxonomy" id="2740835"/>
    <lineage>
        <taxon>Eukaryota</taxon>
        <taxon>Metazoa</taxon>
        <taxon>Ecdysozoa</taxon>
        <taxon>Arthropoda</taxon>
        <taxon>Chelicerata</taxon>
        <taxon>Arachnida</taxon>
        <taxon>Araneae</taxon>
        <taxon>Araneomorphae</taxon>
        <taxon>Entelegynae</taxon>
        <taxon>Araneoidea</taxon>
        <taxon>Nephilidae</taxon>
        <taxon>Trichonephila</taxon>
    </lineage>
</organism>
<reference evidence="5" key="1">
    <citation type="submission" date="2020-07" db="EMBL/GenBank/DDBJ databases">
        <title>Multicomponent nature underlies the extraordinary mechanical properties of spider dragline silk.</title>
        <authorList>
            <person name="Kono N."/>
            <person name="Nakamura H."/>
            <person name="Mori M."/>
            <person name="Yoshida Y."/>
            <person name="Ohtoshi R."/>
            <person name="Malay A.D."/>
            <person name="Moran D.A.P."/>
            <person name="Tomita M."/>
            <person name="Numata K."/>
            <person name="Arakawa K."/>
        </authorList>
    </citation>
    <scope>NUCLEOTIDE SEQUENCE</scope>
</reference>
<evidence type="ECO:0000256" key="2">
    <source>
        <dbReference type="SAM" id="Phobius"/>
    </source>
</evidence>
<protein>
    <submittedName>
        <fullName evidence="5">Acetoacetyl-CoA synthetase</fullName>
    </submittedName>
</protein>
<dbReference type="InterPro" id="IPR000873">
    <property type="entry name" value="AMP-dep_synth/lig_dom"/>
</dbReference>
<comment type="caution">
    <text evidence="5">The sequence shown here is derived from an EMBL/GenBank/DDBJ whole genome shotgun (WGS) entry which is preliminary data.</text>
</comment>
<sequence length="229" mass="26160">MDIKDLAEVPCTWKPTENEGKLLKKFKKIIEDKYNIKLDGYWGLHQWSVDHIPELWAEMWDFAGIISSKKFDKVIDLNTPLEKFPVWFTGAKLNLAENLLKYRDDKIAYIVTGESRRTEKVTFAEVYKEAELYAAAFRKFGLNKGDVVTCQMSNRKEAIFAMIAVTSIGGIWAGALPLLGAKAVLNRFKLIEPKVFLTIDQVIENKKSIDMFPKIKEIAEGLPSLEKLL</sequence>
<dbReference type="PANTHER" id="PTHR42921">
    <property type="entry name" value="ACETOACETYL-COA SYNTHETASE"/>
    <property type="match status" value="1"/>
</dbReference>
<dbReference type="SUPFAM" id="SSF56801">
    <property type="entry name" value="Acetyl-CoA synthetase-like"/>
    <property type="match status" value="1"/>
</dbReference>
<dbReference type="InterPro" id="IPR032387">
    <property type="entry name" value="ACAS_N"/>
</dbReference>
<evidence type="ECO:0000256" key="1">
    <source>
        <dbReference type="ARBA" id="ARBA00006432"/>
    </source>
</evidence>
<dbReference type="PANTHER" id="PTHR42921:SF1">
    <property type="entry name" value="ACETOACETYL-COA SYNTHETASE"/>
    <property type="match status" value="1"/>
</dbReference>
<dbReference type="OrthoDB" id="10253869at2759"/>
<gene>
    <name evidence="5" type="primary">aacs_4</name>
    <name evidence="5" type="ORF">TNCT_217551</name>
</gene>
<keyword evidence="6" id="KW-1185">Reference proteome</keyword>
<dbReference type="Proteomes" id="UP000887116">
    <property type="component" value="Unassembled WGS sequence"/>
</dbReference>
<proteinExistence type="inferred from homology"/>
<dbReference type="Gene3D" id="3.40.50.12780">
    <property type="entry name" value="N-terminal domain of ligase-like"/>
    <property type="match status" value="1"/>
</dbReference>